<accession>A0A3B0Q548</accession>
<keyword evidence="2" id="KW-1185">Reference proteome</keyword>
<evidence type="ECO:0000313" key="1">
    <source>
        <dbReference type="EMBL" id="SYV97856.1"/>
    </source>
</evidence>
<protein>
    <submittedName>
        <fullName evidence="1">Uncharacterized protein</fullName>
    </submittedName>
</protein>
<reference evidence="2" key="1">
    <citation type="submission" date="2018-06" db="EMBL/GenBank/DDBJ databases">
        <authorList>
            <consortium name="Pathogen Informatics"/>
        </authorList>
    </citation>
    <scope>NUCLEOTIDE SEQUENCE [LARGE SCALE GENOMIC DNA]</scope>
    <source>
        <strain evidence="2">NCTC10132</strain>
    </source>
</reference>
<gene>
    <name evidence="1" type="ORF">NCTC10132_01227</name>
</gene>
<dbReference type="KEGG" id="medw:NCTC10132_01227"/>
<sequence length="52" mass="6353">MLESNNMDLKKRILELEQEITNKNMQNAKNEFEIQRYKTIIKQLEKVNESRK</sequence>
<dbReference type="Proteomes" id="UP000257559">
    <property type="component" value="Chromosome"/>
</dbReference>
<organism evidence="1 2">
    <name type="scientific">Mycoplasmopsis edwardii</name>
    <dbReference type="NCBI Taxonomy" id="53558"/>
    <lineage>
        <taxon>Bacteria</taxon>
        <taxon>Bacillati</taxon>
        <taxon>Mycoplasmatota</taxon>
        <taxon>Mycoplasmoidales</taxon>
        <taxon>Metamycoplasmataceae</taxon>
        <taxon>Mycoplasmopsis</taxon>
    </lineage>
</organism>
<dbReference type="AlphaFoldDB" id="A0A3B0Q548"/>
<proteinExistence type="predicted"/>
<dbReference type="EMBL" id="LS991951">
    <property type="protein sequence ID" value="SYV97856.1"/>
    <property type="molecule type" value="Genomic_DNA"/>
</dbReference>
<evidence type="ECO:0000313" key="2">
    <source>
        <dbReference type="Proteomes" id="UP000257559"/>
    </source>
</evidence>
<name>A0A3B0Q548_9BACT</name>